<dbReference type="Pfam" id="PF14417">
    <property type="entry name" value="MEDS"/>
    <property type="match status" value="1"/>
</dbReference>
<gene>
    <name evidence="4" type="ORF">H4W34_000871</name>
</gene>
<dbReference type="SUPFAM" id="SSF55874">
    <property type="entry name" value="ATPase domain of HSP90 chaperone/DNA topoisomerase II/histidine kinase"/>
    <property type="match status" value="1"/>
</dbReference>
<dbReference type="RefSeq" id="WP_192757967.1">
    <property type="nucleotide sequence ID" value="NZ_JADBDZ010000001.1"/>
</dbReference>
<name>A0ABR9JKG0_9ACTN</name>
<dbReference type="PANTHER" id="PTHR35526:SF3">
    <property type="entry name" value="ANTI-SIGMA-F FACTOR RSBW"/>
    <property type="match status" value="1"/>
</dbReference>
<protein>
    <recommendedName>
        <fullName evidence="6">Sensor histidine kinase</fullName>
    </recommendedName>
</protein>
<sequence>MSATFTHRVLPYDGVNEFLGGAVPFLGDGLAAGDRVQVVCGVGLEHLLRDALGRDAERVEFTDAARWYAHPTRTLADCLSDAEAMDGEGRRLRLLGEPVWARRGPLEVLEWQRVEAILNVAFRETGAAIMCPYAATLPPGVVAAGRRTHPETVRGARSVPNPGYIDPWTFSARCDLEPLPPPPVHADELKVDRPDLYWLRAYVTDYARRTPLPGEELQRLLVAVTELVTNAERHGAPPIVLRMWTDGAGGEPAFVCEVSDAGRWPPDAGFGLVPPRRAEAGTCGRFGLWAVRLLCTLVQIRTGPAGTVVRLRLPLPGIGDGG</sequence>
<dbReference type="CDD" id="cd16936">
    <property type="entry name" value="HATPase_RsbW-like"/>
    <property type="match status" value="1"/>
</dbReference>
<feature type="domain" description="Histidine kinase/HSP90-like ATPase" evidence="2">
    <location>
        <begin position="199"/>
        <end position="312"/>
    </location>
</feature>
<evidence type="ECO:0000313" key="5">
    <source>
        <dbReference type="Proteomes" id="UP000627838"/>
    </source>
</evidence>
<organism evidence="4 5">
    <name type="scientific">Actinomadura algeriensis</name>
    <dbReference type="NCBI Taxonomy" id="1679523"/>
    <lineage>
        <taxon>Bacteria</taxon>
        <taxon>Bacillati</taxon>
        <taxon>Actinomycetota</taxon>
        <taxon>Actinomycetes</taxon>
        <taxon>Streptosporangiales</taxon>
        <taxon>Thermomonosporaceae</taxon>
        <taxon>Actinomadura</taxon>
    </lineage>
</organism>
<dbReference type="Gene3D" id="3.30.565.10">
    <property type="entry name" value="Histidine kinase-like ATPase, C-terminal domain"/>
    <property type="match status" value="1"/>
</dbReference>
<dbReference type="InterPro" id="IPR050267">
    <property type="entry name" value="Anti-sigma-factor_SerPK"/>
</dbReference>
<keyword evidence="1" id="KW-0808">Transferase</keyword>
<evidence type="ECO:0000259" key="2">
    <source>
        <dbReference type="Pfam" id="PF13581"/>
    </source>
</evidence>
<accession>A0ABR9JKG0</accession>
<dbReference type="PANTHER" id="PTHR35526">
    <property type="entry name" value="ANTI-SIGMA-F FACTOR RSBW-RELATED"/>
    <property type="match status" value="1"/>
</dbReference>
<keyword evidence="1" id="KW-0418">Kinase</keyword>
<dbReference type="InterPro" id="IPR025847">
    <property type="entry name" value="MEDS_domain"/>
</dbReference>
<comment type="caution">
    <text evidence="4">The sequence shown here is derived from an EMBL/GenBank/DDBJ whole genome shotgun (WGS) entry which is preliminary data.</text>
</comment>
<feature type="domain" description="MEDS" evidence="3">
    <location>
        <begin position="6"/>
        <end position="150"/>
    </location>
</feature>
<dbReference type="EMBL" id="JADBDZ010000001">
    <property type="protein sequence ID" value="MBE1531038.1"/>
    <property type="molecule type" value="Genomic_DNA"/>
</dbReference>
<evidence type="ECO:0000313" key="4">
    <source>
        <dbReference type="EMBL" id="MBE1531038.1"/>
    </source>
</evidence>
<dbReference type="InterPro" id="IPR047718">
    <property type="entry name" value="RsbA-like_anti_sig"/>
</dbReference>
<dbReference type="Pfam" id="PF13581">
    <property type="entry name" value="HATPase_c_2"/>
    <property type="match status" value="1"/>
</dbReference>
<dbReference type="InterPro" id="IPR003594">
    <property type="entry name" value="HATPase_dom"/>
</dbReference>
<keyword evidence="1" id="KW-0723">Serine/threonine-protein kinase</keyword>
<dbReference type="Proteomes" id="UP000627838">
    <property type="component" value="Unassembled WGS sequence"/>
</dbReference>
<evidence type="ECO:0008006" key="6">
    <source>
        <dbReference type="Google" id="ProtNLM"/>
    </source>
</evidence>
<dbReference type="InterPro" id="IPR036890">
    <property type="entry name" value="HATPase_C_sf"/>
</dbReference>
<evidence type="ECO:0000256" key="1">
    <source>
        <dbReference type="ARBA" id="ARBA00022527"/>
    </source>
</evidence>
<proteinExistence type="predicted"/>
<dbReference type="NCBIfam" id="NF041045">
    <property type="entry name" value="RsbA_anti_sig"/>
    <property type="match status" value="1"/>
</dbReference>
<evidence type="ECO:0000259" key="3">
    <source>
        <dbReference type="Pfam" id="PF14417"/>
    </source>
</evidence>
<reference evidence="4 5" key="1">
    <citation type="submission" date="2020-10" db="EMBL/GenBank/DDBJ databases">
        <title>Sequencing the genomes of 1000 actinobacteria strains.</title>
        <authorList>
            <person name="Klenk H.-P."/>
        </authorList>
    </citation>
    <scope>NUCLEOTIDE SEQUENCE [LARGE SCALE GENOMIC DNA]</scope>
    <source>
        <strain evidence="4 5">DSM 46744</strain>
    </source>
</reference>
<keyword evidence="5" id="KW-1185">Reference proteome</keyword>